<feature type="domain" description="CS" evidence="3">
    <location>
        <begin position="16"/>
        <end position="104"/>
    </location>
</feature>
<organism evidence="4 5">
    <name type="scientific">Hevea brasiliensis</name>
    <name type="common">Para rubber tree</name>
    <name type="synonym">Siphonia brasiliensis</name>
    <dbReference type="NCBI Taxonomy" id="3981"/>
    <lineage>
        <taxon>Eukaryota</taxon>
        <taxon>Viridiplantae</taxon>
        <taxon>Streptophyta</taxon>
        <taxon>Embryophyta</taxon>
        <taxon>Tracheophyta</taxon>
        <taxon>Spermatophyta</taxon>
        <taxon>Magnoliopsida</taxon>
        <taxon>eudicotyledons</taxon>
        <taxon>Gunneridae</taxon>
        <taxon>Pentapetalae</taxon>
        <taxon>rosids</taxon>
        <taxon>fabids</taxon>
        <taxon>Malpighiales</taxon>
        <taxon>Euphorbiaceae</taxon>
        <taxon>Crotonoideae</taxon>
        <taxon>Micrandreae</taxon>
        <taxon>Hevea</taxon>
    </lineage>
</organism>
<dbReference type="GO" id="GO:0005737">
    <property type="term" value="C:cytoplasm"/>
    <property type="evidence" value="ECO:0007669"/>
    <property type="project" value="TreeGrafter"/>
</dbReference>
<keyword evidence="1" id="KW-0808">Transferase</keyword>
<reference evidence="4 5" key="1">
    <citation type="journal article" date="2020" name="Mol. Plant">
        <title>The Chromosome-Based Rubber Tree Genome Provides New Insights into Spurge Genome Evolution and Rubber Biosynthesis.</title>
        <authorList>
            <person name="Liu J."/>
            <person name="Shi C."/>
            <person name="Shi C.C."/>
            <person name="Li W."/>
            <person name="Zhang Q.J."/>
            <person name="Zhang Y."/>
            <person name="Li K."/>
            <person name="Lu H.F."/>
            <person name="Shi C."/>
            <person name="Zhu S.T."/>
            <person name="Xiao Z.Y."/>
            <person name="Nan H."/>
            <person name="Yue Y."/>
            <person name="Zhu X.G."/>
            <person name="Wu Y."/>
            <person name="Hong X.N."/>
            <person name="Fan G.Y."/>
            <person name="Tong Y."/>
            <person name="Zhang D."/>
            <person name="Mao C.L."/>
            <person name="Liu Y.L."/>
            <person name="Hao S.J."/>
            <person name="Liu W.Q."/>
            <person name="Lv M.Q."/>
            <person name="Zhang H.B."/>
            <person name="Liu Y."/>
            <person name="Hu-Tang G.R."/>
            <person name="Wang J.P."/>
            <person name="Wang J.H."/>
            <person name="Sun Y.H."/>
            <person name="Ni S.B."/>
            <person name="Chen W.B."/>
            <person name="Zhang X.C."/>
            <person name="Jiao Y.N."/>
            <person name="Eichler E.E."/>
            <person name="Li G.H."/>
            <person name="Liu X."/>
            <person name="Gao L.Z."/>
        </authorList>
    </citation>
    <scope>NUCLEOTIDE SEQUENCE [LARGE SCALE GENOMIC DNA]</scope>
    <source>
        <strain evidence="5">cv. GT1</strain>
        <tissue evidence="4">Leaf</tissue>
    </source>
</reference>
<dbReference type="PANTHER" id="PTHR12356">
    <property type="entry name" value="NUCLEAR MOVEMENT PROTEIN NUDC"/>
    <property type="match status" value="1"/>
</dbReference>
<keyword evidence="5" id="KW-1185">Reference proteome</keyword>
<dbReference type="CDD" id="cd06467">
    <property type="entry name" value="p23_NUDC_like"/>
    <property type="match status" value="1"/>
</dbReference>
<dbReference type="Gene3D" id="2.60.40.790">
    <property type="match status" value="1"/>
</dbReference>
<evidence type="ECO:0000256" key="2">
    <source>
        <dbReference type="ARBA" id="ARBA00022777"/>
    </source>
</evidence>
<dbReference type="AlphaFoldDB" id="A0A6A6KSY4"/>
<keyword evidence="2" id="KW-0418">Kinase</keyword>
<dbReference type="EMBL" id="JAAGAX010000015">
    <property type="protein sequence ID" value="KAF2291644.1"/>
    <property type="molecule type" value="Genomic_DNA"/>
</dbReference>
<sequence length="558" mass="62119">MAEKLAPEKRHCFIHNGQTVFEWDQTLEEVNIYINLPPNVHPKQFYCKIQSKHLELGIKGNPPYLNHELSCPVKTDSSFWTLEDDTMHVTLQKRDKGQTWSSPIVGQGQLDPYSSDIEQKRLMLQRFQEENPGFDFSQAQFTGSCPDPRTFMGGIRTGRREHALGKSTQGVVRMASKRSKGGRWRLVIQLAAHPLHYPENPPNSHSRVLIVGNYCHDVLIQNGIVVGESLGGASSFVASVLNGMSIPCILVAKVGHDFRYEVNHSPILVSASKTTVFHAYFDSGIHDNGNQDRVLKRVRASDRISPIDLPDAKFDFGMAVGVGGEILPETLERMIEICDVVLVDIQSLIRDFDAVDGTVKLVELRETGFCSLLPRIGFLKASSEEAMFMDVEEVRKWCYVVVTNGEDGCKVCWKDREMGISPFLANQEDPTGAGDSFLGGLVTGLVQGLAVPDAALLGNFFGSLTVEQIGLPKFDPRLLQRVKDEVQGRKMQCLLYERNDDELMFLKPAGHEQFHSSLGAAKLLTRCAIQESTDCSGQPKLAVNPVYDEAMQTVEREP</sequence>
<dbReference type="GO" id="GO:0006457">
    <property type="term" value="P:protein folding"/>
    <property type="evidence" value="ECO:0007669"/>
    <property type="project" value="TreeGrafter"/>
</dbReference>
<dbReference type="PANTHER" id="PTHR12356:SF18">
    <property type="entry name" value="NUDC DOMAIN-CONTAINING PROTEIN 2"/>
    <property type="match status" value="1"/>
</dbReference>
<dbReference type="InterPro" id="IPR002173">
    <property type="entry name" value="Carboh/pur_kinase_PfkB_CS"/>
</dbReference>
<dbReference type="Pfam" id="PF04969">
    <property type="entry name" value="CS"/>
    <property type="match status" value="1"/>
</dbReference>
<dbReference type="Proteomes" id="UP000467840">
    <property type="component" value="Chromosome 2"/>
</dbReference>
<protein>
    <recommendedName>
        <fullName evidence="3">CS domain-containing protein</fullName>
    </recommendedName>
</protein>
<evidence type="ECO:0000259" key="3">
    <source>
        <dbReference type="PROSITE" id="PS51203"/>
    </source>
</evidence>
<dbReference type="InterPro" id="IPR029056">
    <property type="entry name" value="Ribokinase-like"/>
</dbReference>
<dbReference type="PROSITE" id="PS00584">
    <property type="entry name" value="PFKB_KINASES_2"/>
    <property type="match status" value="1"/>
</dbReference>
<dbReference type="GO" id="GO:0016301">
    <property type="term" value="F:kinase activity"/>
    <property type="evidence" value="ECO:0007669"/>
    <property type="project" value="UniProtKB-KW"/>
</dbReference>
<dbReference type="SUPFAM" id="SSF49764">
    <property type="entry name" value="HSP20-like chaperones"/>
    <property type="match status" value="1"/>
</dbReference>
<dbReference type="GO" id="GO:0051082">
    <property type="term" value="F:unfolded protein binding"/>
    <property type="evidence" value="ECO:0007669"/>
    <property type="project" value="TreeGrafter"/>
</dbReference>
<evidence type="ECO:0000313" key="4">
    <source>
        <dbReference type="EMBL" id="KAF2291644.1"/>
    </source>
</evidence>
<dbReference type="Gene3D" id="3.40.1190.20">
    <property type="match status" value="1"/>
</dbReference>
<gene>
    <name evidence="4" type="ORF">GH714_027798</name>
</gene>
<dbReference type="InterPro" id="IPR011611">
    <property type="entry name" value="PfkB_dom"/>
</dbReference>
<dbReference type="SUPFAM" id="SSF53613">
    <property type="entry name" value="Ribokinase-like"/>
    <property type="match status" value="1"/>
</dbReference>
<dbReference type="InterPro" id="IPR008978">
    <property type="entry name" value="HSP20-like_chaperone"/>
</dbReference>
<dbReference type="InterPro" id="IPR037898">
    <property type="entry name" value="NudC_fam"/>
</dbReference>
<proteinExistence type="predicted"/>
<accession>A0A6A6KSY4</accession>
<dbReference type="InterPro" id="IPR007052">
    <property type="entry name" value="CS_dom"/>
</dbReference>
<dbReference type="FunFam" id="2.60.40.790:FF:000051">
    <property type="entry name" value="nudC domain-containing protein 2"/>
    <property type="match status" value="1"/>
</dbReference>
<dbReference type="GO" id="GO:0006950">
    <property type="term" value="P:response to stress"/>
    <property type="evidence" value="ECO:0007669"/>
    <property type="project" value="UniProtKB-ARBA"/>
</dbReference>
<dbReference type="PROSITE" id="PS51203">
    <property type="entry name" value="CS"/>
    <property type="match status" value="1"/>
</dbReference>
<dbReference type="Pfam" id="PF00294">
    <property type="entry name" value="PfkB"/>
    <property type="match status" value="1"/>
</dbReference>
<name>A0A6A6KSY4_HEVBR</name>
<comment type="caution">
    <text evidence="4">The sequence shown here is derived from an EMBL/GenBank/DDBJ whole genome shotgun (WGS) entry which is preliminary data.</text>
</comment>
<evidence type="ECO:0000313" key="5">
    <source>
        <dbReference type="Proteomes" id="UP000467840"/>
    </source>
</evidence>
<evidence type="ECO:0000256" key="1">
    <source>
        <dbReference type="ARBA" id="ARBA00022679"/>
    </source>
</evidence>